<accession>A0A097EX32</accession>
<protein>
    <submittedName>
        <fullName evidence="1">Uncharacterized protein</fullName>
    </submittedName>
</protein>
<evidence type="ECO:0000313" key="1">
    <source>
        <dbReference type="EMBL" id="AIT14002.1"/>
    </source>
</evidence>
<keyword evidence="2" id="KW-1185">Reference proteome</keyword>
<sequence>MNKHEVIHFDDKIYIPNIDSTETYYLINKIMAETNTCCRQQPGKYEFSQTIGYYRYDMLESFTIDKSKVIDILVQNGYNEQRVNNTDLPVSKIVLSNN</sequence>
<gene>
    <name evidence="1" type="primary">105</name>
    <name evidence="1" type="ORF">PBI_121Q_105</name>
</gene>
<dbReference type="GeneID" id="22111145"/>
<reference evidence="1 2" key="1">
    <citation type="submission" date="2014-09" db="EMBL/GenBank/DDBJ databases">
        <authorList>
            <person name="Lapin J.S."/>
            <person name="Pope W.H."/>
            <person name="Hua J."/>
            <person name="Ford M.E."/>
            <person name="Conway J.F."/>
            <person name="Hatfull G.F."/>
            <person name="Hendrix R.W."/>
        </authorList>
    </citation>
    <scope>NUCLEOTIDE SEQUENCE [LARGE SCALE GENOMIC DNA]</scope>
</reference>
<dbReference type="Proteomes" id="UP000029889">
    <property type="component" value="Segment"/>
</dbReference>
<organism evidence="1 2">
    <name type="scientific">Escherichia phage 121Q</name>
    <dbReference type="NCBI Taxonomy" id="1555202"/>
    <lineage>
        <taxon>Viruses</taxon>
        <taxon>Duplodnaviria</taxon>
        <taxon>Heunggongvirae</taxon>
        <taxon>Uroviricota</taxon>
        <taxon>Caudoviricetes</taxon>
        <taxon>Asteriusvirus</taxon>
        <taxon>Asteriusvirus av121Q</taxon>
    </lineage>
</organism>
<proteinExistence type="predicted"/>
<dbReference type="RefSeq" id="YP_009101699.1">
    <property type="nucleotide sequence ID" value="NC_025447.1"/>
</dbReference>
<dbReference type="EMBL" id="KM507819">
    <property type="protein sequence ID" value="AIT14002.1"/>
    <property type="molecule type" value="Genomic_DNA"/>
</dbReference>
<name>A0A097EX32_9CAUD</name>
<dbReference type="KEGG" id="vg:22111145"/>
<evidence type="ECO:0000313" key="2">
    <source>
        <dbReference type="Proteomes" id="UP000029889"/>
    </source>
</evidence>